<dbReference type="Proteomes" id="UP000509833">
    <property type="component" value="Chromosome"/>
</dbReference>
<proteinExistence type="predicted"/>
<name>A0A8D6XQY2_STRTR</name>
<dbReference type="EMBL" id="LR822017">
    <property type="protein sequence ID" value="CAD0137103.1"/>
    <property type="molecule type" value="Genomic_DNA"/>
</dbReference>
<reference evidence="1 2" key="1">
    <citation type="submission" date="2020-06" db="EMBL/GenBank/DDBJ databases">
        <authorList>
            <person name="Chuat V."/>
        </authorList>
    </citation>
    <scope>NUCLEOTIDE SEQUENCE [LARGE SCALE GENOMIC DNA]</scope>
    <source>
        <strain evidence="1">STH_CIRM_336</strain>
    </source>
</reference>
<protein>
    <submittedName>
        <fullName evidence="1">Uncharacterized protein</fullName>
    </submittedName>
</protein>
<evidence type="ECO:0000313" key="1">
    <source>
        <dbReference type="EMBL" id="CAD0137103.1"/>
    </source>
</evidence>
<dbReference type="AlphaFoldDB" id="A0A8D6XQY2"/>
<gene>
    <name evidence="1" type="ORF">STHERMO_0797</name>
</gene>
<accession>A0A8D6XQY2</accession>
<evidence type="ECO:0000313" key="2">
    <source>
        <dbReference type="Proteomes" id="UP000509833"/>
    </source>
</evidence>
<organism evidence="1 2">
    <name type="scientific">Streptococcus thermophilus</name>
    <dbReference type="NCBI Taxonomy" id="1308"/>
    <lineage>
        <taxon>Bacteria</taxon>
        <taxon>Bacillati</taxon>
        <taxon>Bacillota</taxon>
        <taxon>Bacilli</taxon>
        <taxon>Lactobacillales</taxon>
        <taxon>Streptococcaceae</taxon>
        <taxon>Streptococcus</taxon>
    </lineage>
</organism>
<sequence>MVTKKRVELAESMVRSRRFRKFIYVDQSTEMSQRLEGSFHEWIEVLPNQQLKQVYDLFFNTILDSGIESLDDFGIKTLPKLGQLLQEFGNLTNQQKSFFKTVSTSYSGYFGNLETRNLVSPS</sequence>